<dbReference type="HOGENOM" id="CLU_430315_0_0_1"/>
<feature type="compositionally biased region" description="Polar residues" evidence="1">
    <location>
        <begin position="291"/>
        <end position="301"/>
    </location>
</feature>
<feature type="region of interest" description="Disordered" evidence="1">
    <location>
        <begin position="1"/>
        <end position="66"/>
    </location>
</feature>
<feature type="region of interest" description="Disordered" evidence="1">
    <location>
        <begin position="527"/>
        <end position="607"/>
    </location>
</feature>
<feature type="compositionally biased region" description="Polar residues" evidence="1">
    <location>
        <begin position="532"/>
        <end position="553"/>
    </location>
</feature>
<feature type="compositionally biased region" description="Polar residues" evidence="1">
    <location>
        <begin position="196"/>
        <end position="211"/>
    </location>
</feature>
<proteinExistence type="predicted"/>
<dbReference type="OrthoDB" id="339325at2759"/>
<evidence type="ECO:0000313" key="3">
    <source>
        <dbReference type="Proteomes" id="UP000054097"/>
    </source>
</evidence>
<keyword evidence="3" id="KW-1185">Reference proteome</keyword>
<feature type="compositionally biased region" description="Pro residues" evidence="1">
    <location>
        <begin position="216"/>
        <end position="226"/>
    </location>
</feature>
<feature type="compositionally biased region" description="Polar residues" evidence="1">
    <location>
        <begin position="581"/>
        <end position="595"/>
    </location>
</feature>
<protein>
    <submittedName>
        <fullName evidence="2">Uncharacterized protein</fullName>
    </submittedName>
</protein>
<gene>
    <name evidence="2" type="ORF">M408DRAFT_199364</name>
</gene>
<dbReference type="Proteomes" id="UP000054097">
    <property type="component" value="Unassembled WGS sequence"/>
</dbReference>
<feature type="region of interest" description="Disordered" evidence="1">
    <location>
        <begin position="156"/>
        <end position="350"/>
    </location>
</feature>
<feature type="compositionally biased region" description="Acidic residues" evidence="1">
    <location>
        <begin position="16"/>
        <end position="26"/>
    </location>
</feature>
<evidence type="ECO:0000313" key="2">
    <source>
        <dbReference type="EMBL" id="KIM26048.1"/>
    </source>
</evidence>
<feature type="region of interest" description="Disordered" evidence="1">
    <location>
        <begin position="391"/>
        <end position="475"/>
    </location>
</feature>
<reference evidence="3" key="2">
    <citation type="submission" date="2015-01" db="EMBL/GenBank/DDBJ databases">
        <title>Evolutionary Origins and Diversification of the Mycorrhizal Mutualists.</title>
        <authorList>
            <consortium name="DOE Joint Genome Institute"/>
            <consortium name="Mycorrhizal Genomics Consortium"/>
            <person name="Kohler A."/>
            <person name="Kuo A."/>
            <person name="Nagy L.G."/>
            <person name="Floudas D."/>
            <person name="Copeland A."/>
            <person name="Barry K.W."/>
            <person name="Cichocki N."/>
            <person name="Veneault-Fourrey C."/>
            <person name="LaButti K."/>
            <person name="Lindquist E.A."/>
            <person name="Lipzen A."/>
            <person name="Lundell T."/>
            <person name="Morin E."/>
            <person name="Murat C."/>
            <person name="Riley R."/>
            <person name="Ohm R."/>
            <person name="Sun H."/>
            <person name="Tunlid A."/>
            <person name="Henrissat B."/>
            <person name="Grigoriev I.V."/>
            <person name="Hibbett D.S."/>
            <person name="Martin F."/>
        </authorList>
    </citation>
    <scope>NUCLEOTIDE SEQUENCE [LARGE SCALE GENOMIC DNA]</scope>
    <source>
        <strain evidence="3">MAFF 305830</strain>
    </source>
</reference>
<dbReference type="AlphaFoldDB" id="A0A0C2WI56"/>
<reference evidence="2 3" key="1">
    <citation type="submission" date="2014-04" db="EMBL/GenBank/DDBJ databases">
        <authorList>
            <consortium name="DOE Joint Genome Institute"/>
            <person name="Kuo A."/>
            <person name="Zuccaro A."/>
            <person name="Kohler A."/>
            <person name="Nagy L.G."/>
            <person name="Floudas D."/>
            <person name="Copeland A."/>
            <person name="Barry K.W."/>
            <person name="Cichocki N."/>
            <person name="Veneault-Fourrey C."/>
            <person name="LaButti K."/>
            <person name="Lindquist E.A."/>
            <person name="Lipzen A."/>
            <person name="Lundell T."/>
            <person name="Morin E."/>
            <person name="Murat C."/>
            <person name="Sun H."/>
            <person name="Tunlid A."/>
            <person name="Henrissat B."/>
            <person name="Grigoriev I.V."/>
            <person name="Hibbett D.S."/>
            <person name="Martin F."/>
            <person name="Nordberg H.P."/>
            <person name="Cantor M.N."/>
            <person name="Hua S.X."/>
        </authorList>
    </citation>
    <scope>NUCLEOTIDE SEQUENCE [LARGE SCALE GENOMIC DNA]</scope>
    <source>
        <strain evidence="2 3">MAFF 305830</strain>
    </source>
</reference>
<feature type="compositionally biased region" description="Basic and acidic residues" evidence="1">
    <location>
        <begin position="262"/>
        <end position="285"/>
    </location>
</feature>
<organism evidence="2 3">
    <name type="scientific">Serendipita vermifera MAFF 305830</name>
    <dbReference type="NCBI Taxonomy" id="933852"/>
    <lineage>
        <taxon>Eukaryota</taxon>
        <taxon>Fungi</taxon>
        <taxon>Dikarya</taxon>
        <taxon>Basidiomycota</taxon>
        <taxon>Agaricomycotina</taxon>
        <taxon>Agaricomycetes</taxon>
        <taxon>Sebacinales</taxon>
        <taxon>Serendipitaceae</taxon>
        <taxon>Serendipita</taxon>
    </lineage>
</organism>
<dbReference type="EMBL" id="KN824309">
    <property type="protein sequence ID" value="KIM26048.1"/>
    <property type="molecule type" value="Genomic_DNA"/>
</dbReference>
<evidence type="ECO:0000256" key="1">
    <source>
        <dbReference type="SAM" id="MobiDB-lite"/>
    </source>
</evidence>
<sequence>MPLRSPLRVRNPGESDFSDDQSDGDEPFYAQPGTNRFTPSPSTTGNNNLRDLSSSKHFPSPTSDHPRVIKVLATSDGGNKWTTVDLGDARSSQIVKERLFAELNIEPDYQRLYAIHQQQGDLAVGPPLSDKLIVNICQTYGSSTSSLRFAIQPSQVGMQSSPMPTPSSIGALPTSRTPTSANHIQSSSRIIPRLSIDTTRLGTSNQSNSPQGRKLPPIPSKAPSVPPLHTSPTPSPVEHQNQSGGITEPLKLSLNGQSRSGHSGESEYKLSRPSHPHDSVSHDATLEGTKVTRQTKYSNLPNPLAGPLPSTNWSPSPSPDSLVATVNDSSPTLEGKKQNGGPLSRSTRDIPSPALHLAHLQPPTRAARIGAYDEPRRSLPSKSQENLRHTYSRTNDMAPSPTASSPGIGTGGNRSMPNNGTNSNSGSRPSPVSRGPRSRFPPPPPTNADLPIISDLPTPSSSFPNHPHAPLSSSTAMRQAQLVVMEPSMGNGSRRFPATQSRQPSPRYDNPLDIDDRQTENLFDDRLAGSPFSRTSPASPQATTPSGIMSPSQCDKRQPPSPANSQGSTPARPLPKPSPMISASTSVPASPSNLNIPPLGRPPPLPVHQAFISNEEGETAAAVWAVWRHERIISSS</sequence>
<feature type="compositionally biased region" description="Polar residues" evidence="1">
    <location>
        <begin position="32"/>
        <end position="63"/>
    </location>
</feature>
<feature type="compositionally biased region" description="Low complexity" evidence="1">
    <location>
        <begin position="422"/>
        <end position="435"/>
    </location>
</feature>
<accession>A0A0C2WI56</accession>
<feature type="compositionally biased region" description="Polar residues" evidence="1">
    <location>
        <begin position="156"/>
        <end position="189"/>
    </location>
</feature>
<feature type="region of interest" description="Disordered" evidence="1">
    <location>
        <begin position="488"/>
        <end position="515"/>
    </location>
</feature>
<name>A0A0C2WI56_SERVB</name>
<feature type="compositionally biased region" description="Polar residues" evidence="1">
    <location>
        <begin position="392"/>
        <end position="421"/>
    </location>
</feature>